<dbReference type="Gene3D" id="3.30.450.150">
    <property type="entry name" value="Haem-degrading domain"/>
    <property type="match status" value="1"/>
</dbReference>
<dbReference type="PANTHER" id="PTHR34309">
    <property type="entry name" value="SLR1406 PROTEIN"/>
    <property type="match status" value="1"/>
</dbReference>
<keyword evidence="1" id="KW-0732">Signal</keyword>
<dbReference type="EMBL" id="OU912926">
    <property type="protein sequence ID" value="CAG9931712.1"/>
    <property type="molecule type" value="Genomic_DNA"/>
</dbReference>
<dbReference type="InterPro" id="IPR038084">
    <property type="entry name" value="PduO/GlcC-like_sf"/>
</dbReference>
<evidence type="ECO:0000313" key="3">
    <source>
        <dbReference type="Proteomes" id="UP000839052"/>
    </source>
</evidence>
<dbReference type="Proteomes" id="UP000839052">
    <property type="component" value="Chromosome"/>
</dbReference>
<accession>A0ABN8AJG5</accession>
<keyword evidence="3" id="KW-1185">Reference proteome</keyword>
<protein>
    <recommendedName>
        <fullName evidence="4">Heme-binding protein</fullName>
    </recommendedName>
</protein>
<dbReference type="InterPro" id="IPR005624">
    <property type="entry name" value="PduO/GlcC-like"/>
</dbReference>
<sequence length="163" mass="16843">MISRVTSTLIFATLVTASNAHAQVRTVRDIPTALAVEAVAAAVADCSSKGYNVTGIVVDRAGQLKALQRADNAGPHSIDSSRKKAYTALTTKNSTTRLMENTQKNPAAANLVFINDFIAVGGGVPMQVEGETIGAIGIGGAPGGHLDEQCAEAGIAKIKDRLK</sequence>
<evidence type="ECO:0008006" key="4">
    <source>
        <dbReference type="Google" id="ProtNLM"/>
    </source>
</evidence>
<name>A0ABN8AJG5_9PROT</name>
<reference evidence="2 3" key="1">
    <citation type="submission" date="2021-10" db="EMBL/GenBank/DDBJ databases">
        <authorList>
            <person name="Koch H."/>
        </authorList>
    </citation>
    <scope>NUCLEOTIDE SEQUENCE [LARGE SCALE GENOMIC DNA]</scope>
    <source>
        <strain evidence="2">6680</strain>
    </source>
</reference>
<dbReference type="InterPro" id="IPR052517">
    <property type="entry name" value="GlcG_carb_metab_protein"/>
</dbReference>
<dbReference type="Pfam" id="PF03928">
    <property type="entry name" value="HbpS-like"/>
    <property type="match status" value="1"/>
</dbReference>
<organism evidence="2 3">
    <name type="scientific">Candidatus Nitrotoga arctica</name>
    <dbReference type="NCBI Taxonomy" id="453162"/>
    <lineage>
        <taxon>Bacteria</taxon>
        <taxon>Pseudomonadati</taxon>
        <taxon>Pseudomonadota</taxon>
        <taxon>Betaproteobacteria</taxon>
        <taxon>Nitrosomonadales</taxon>
        <taxon>Gallionellaceae</taxon>
        <taxon>Candidatus Nitrotoga</taxon>
    </lineage>
</organism>
<feature type="signal peptide" evidence="1">
    <location>
        <begin position="1"/>
        <end position="22"/>
    </location>
</feature>
<gene>
    <name evidence="2" type="ORF">NTG6680_0459</name>
</gene>
<evidence type="ECO:0000313" key="2">
    <source>
        <dbReference type="EMBL" id="CAG9931712.1"/>
    </source>
</evidence>
<proteinExistence type="predicted"/>
<dbReference type="SUPFAM" id="SSF143744">
    <property type="entry name" value="GlcG-like"/>
    <property type="match status" value="1"/>
</dbReference>
<dbReference type="PANTHER" id="PTHR34309:SF10">
    <property type="entry name" value="SLR1406 PROTEIN"/>
    <property type="match status" value="1"/>
</dbReference>
<feature type="chain" id="PRO_5047516586" description="Heme-binding protein" evidence="1">
    <location>
        <begin position="23"/>
        <end position="163"/>
    </location>
</feature>
<evidence type="ECO:0000256" key="1">
    <source>
        <dbReference type="SAM" id="SignalP"/>
    </source>
</evidence>
<dbReference type="RefSeq" id="WP_239795781.1">
    <property type="nucleotide sequence ID" value="NZ_OU912926.1"/>
</dbReference>